<comment type="caution">
    <text evidence="2">The sequence shown here is derived from an EMBL/GenBank/DDBJ whole genome shotgun (WGS) entry which is preliminary data.</text>
</comment>
<feature type="domain" description="Endo-beta-1,6-galactanase-like" evidence="1">
    <location>
        <begin position="45"/>
        <end position="404"/>
    </location>
</feature>
<organism evidence="2 3">
    <name type="scientific">Chitinophaga barathri</name>
    <dbReference type="NCBI Taxonomy" id="1647451"/>
    <lineage>
        <taxon>Bacteria</taxon>
        <taxon>Pseudomonadati</taxon>
        <taxon>Bacteroidota</taxon>
        <taxon>Chitinophagia</taxon>
        <taxon>Chitinophagales</taxon>
        <taxon>Chitinophagaceae</taxon>
        <taxon>Chitinophaga</taxon>
    </lineage>
</organism>
<evidence type="ECO:0000313" key="2">
    <source>
        <dbReference type="EMBL" id="RPD42075.1"/>
    </source>
</evidence>
<reference evidence="3" key="1">
    <citation type="submission" date="2018-11" db="EMBL/GenBank/DDBJ databases">
        <title>Chitinophaga lutea sp.nov., isolate from arsenic contaminated soil.</title>
        <authorList>
            <person name="Zong Y."/>
        </authorList>
    </citation>
    <scope>NUCLEOTIDE SEQUENCE [LARGE SCALE GENOMIC DNA]</scope>
    <source>
        <strain evidence="3">YLT18</strain>
    </source>
</reference>
<dbReference type="PANTHER" id="PTHR42767:SF1">
    <property type="entry name" value="ENDO-BETA-1,6-GALACTANASE-LIKE DOMAIN-CONTAINING PROTEIN"/>
    <property type="match status" value="1"/>
</dbReference>
<evidence type="ECO:0000313" key="3">
    <source>
        <dbReference type="Proteomes" id="UP000279089"/>
    </source>
</evidence>
<proteinExistence type="predicted"/>
<dbReference type="Gene3D" id="3.20.20.80">
    <property type="entry name" value="Glycosidases"/>
    <property type="match status" value="1"/>
</dbReference>
<sequence length="538" mass="58765">MKTLSIIGFAFFAAFCGKGSNPGPGPGGSSCIYLGRDTCAQKAVQKVTILLQNTRQTIHSFGASDCWTTKYIGTWGNTGKKNQVADYLFSMDTATDGSPKGIGLSLWRFNIGAGSREQGVNSNITDEWRREECFLNADGSYDWSKSQGQQWFLQAAKQRGVKYTLGFSLSAPVHFSLNGKAFNGSGGTMMNIQAGKMDTYADFLANVTKHFGFDYLSPVNEPQWAWGNGNTANQEGTQATNDQVAELSRLTAQKLAGTNSRIVVGEAGTLEFLYGKNTDNRGDQITQFFSPSAPYYLGDLPNVAKIISGHSYFTTCPDNTLINTRTQLLNKARQVDANLELWQTEFGILGDICGQYNGSPRNTGIEYGLYVAKVLHHDLVIAGVTSWQWWLAVSPYNYSDALVYINDASGQMNVPNCKTDGIVLDSKQLWAFGNFARFIRPGMKRVETSIEGNNDPAIAAGTLMISAYKNETTKQLVAVLVNPENKEKYIQLNGITIAGNKLDQYTTDASSNCKRSVADANRIVIPAKSVVTVSGQYP</sequence>
<dbReference type="InterPro" id="IPR013780">
    <property type="entry name" value="Glyco_hydro_b"/>
</dbReference>
<dbReference type="EMBL" id="RMBX01000003">
    <property type="protein sequence ID" value="RPD42075.1"/>
    <property type="molecule type" value="Genomic_DNA"/>
</dbReference>
<dbReference type="PANTHER" id="PTHR42767">
    <property type="entry name" value="ENDO-BETA-1,6-GALACTANASE"/>
    <property type="match status" value="1"/>
</dbReference>
<gene>
    <name evidence="2" type="ORF">EG028_07955</name>
</gene>
<dbReference type="InterPro" id="IPR017853">
    <property type="entry name" value="GH"/>
</dbReference>
<dbReference type="PROSITE" id="PS51257">
    <property type="entry name" value="PROKAR_LIPOPROTEIN"/>
    <property type="match status" value="1"/>
</dbReference>
<evidence type="ECO:0000259" key="1">
    <source>
        <dbReference type="Pfam" id="PF14587"/>
    </source>
</evidence>
<dbReference type="InterPro" id="IPR039743">
    <property type="entry name" value="6GAL/EXGAL"/>
</dbReference>
<dbReference type="GO" id="GO:0004553">
    <property type="term" value="F:hydrolase activity, hydrolyzing O-glycosyl compounds"/>
    <property type="evidence" value="ECO:0007669"/>
    <property type="project" value="InterPro"/>
</dbReference>
<dbReference type="Gene3D" id="2.60.40.1180">
    <property type="entry name" value="Golgi alpha-mannosidase II"/>
    <property type="match status" value="1"/>
</dbReference>
<dbReference type="AlphaFoldDB" id="A0A3N4MFA8"/>
<name>A0A3N4MFA8_9BACT</name>
<dbReference type="RefSeq" id="WP_120515050.1">
    <property type="nucleotide sequence ID" value="NZ_QXZY01000002.1"/>
</dbReference>
<accession>A0A3N4MFA8</accession>
<dbReference type="InterPro" id="IPR039514">
    <property type="entry name" value="6GAL-like"/>
</dbReference>
<protein>
    <recommendedName>
        <fullName evidence="1">Endo-beta-1,6-galactanase-like domain-containing protein</fullName>
    </recommendedName>
</protein>
<dbReference type="Pfam" id="PF14587">
    <property type="entry name" value="Glyco_hydr_30_2"/>
    <property type="match status" value="1"/>
</dbReference>
<dbReference type="SUPFAM" id="SSF51445">
    <property type="entry name" value="(Trans)glycosidases"/>
    <property type="match status" value="1"/>
</dbReference>
<dbReference type="OrthoDB" id="9806701at2"/>
<keyword evidence="3" id="KW-1185">Reference proteome</keyword>
<dbReference type="Proteomes" id="UP000279089">
    <property type="component" value="Unassembled WGS sequence"/>
</dbReference>